<proteinExistence type="predicted"/>
<gene>
    <name evidence="1" type="ORF">US67_C0031G0004</name>
</gene>
<dbReference type="Proteomes" id="UP000034366">
    <property type="component" value="Unassembled WGS sequence"/>
</dbReference>
<comment type="caution">
    <text evidence="1">The sequence shown here is derived from an EMBL/GenBank/DDBJ whole genome shotgun (WGS) entry which is preliminary data.</text>
</comment>
<organism evidence="1 2">
    <name type="scientific">Candidatus Woesebacteria bacterium GW2011_GWD1_38_10</name>
    <dbReference type="NCBI Taxonomy" id="1618592"/>
    <lineage>
        <taxon>Bacteria</taxon>
        <taxon>Candidatus Woeseibacteriota</taxon>
    </lineage>
</organism>
<dbReference type="AlphaFoldDB" id="A0A0G0HZD9"/>
<evidence type="ECO:0000313" key="2">
    <source>
        <dbReference type="Proteomes" id="UP000034366"/>
    </source>
</evidence>
<protein>
    <submittedName>
        <fullName evidence="1">Uncharacterized protein</fullName>
    </submittedName>
</protein>
<reference evidence="1 2" key="1">
    <citation type="journal article" date="2015" name="Nature">
        <title>rRNA introns, odd ribosomes, and small enigmatic genomes across a large radiation of phyla.</title>
        <authorList>
            <person name="Brown C.T."/>
            <person name="Hug L.A."/>
            <person name="Thomas B.C."/>
            <person name="Sharon I."/>
            <person name="Castelle C.J."/>
            <person name="Singh A."/>
            <person name="Wilkins M.J."/>
            <person name="Williams K.H."/>
            <person name="Banfield J.F."/>
        </authorList>
    </citation>
    <scope>NUCLEOTIDE SEQUENCE [LARGE SCALE GENOMIC DNA]</scope>
</reference>
<name>A0A0G0HZD9_9BACT</name>
<sequence>MVSNLEKNVERTYALVLRLTVNDMMITYGKSKYK</sequence>
<evidence type="ECO:0000313" key="1">
    <source>
        <dbReference type="EMBL" id="KKQ48468.1"/>
    </source>
</evidence>
<accession>A0A0G0HZD9</accession>
<dbReference type="EMBL" id="LBTW01000031">
    <property type="protein sequence ID" value="KKQ48468.1"/>
    <property type="molecule type" value="Genomic_DNA"/>
</dbReference>